<proteinExistence type="predicted"/>
<dbReference type="InterPro" id="IPR045854">
    <property type="entry name" value="NO2/SO3_Rdtase_4Fe4S_sf"/>
</dbReference>
<evidence type="ECO:0000256" key="6">
    <source>
        <dbReference type="ARBA" id="ARBA00023014"/>
    </source>
</evidence>
<evidence type="ECO:0000256" key="3">
    <source>
        <dbReference type="ARBA" id="ARBA00022723"/>
    </source>
</evidence>
<dbReference type="RefSeq" id="WP_085934194.1">
    <property type="nucleotide sequence ID" value="NZ_FUWJ01000002.1"/>
</dbReference>
<dbReference type="SUPFAM" id="SSF55124">
    <property type="entry name" value="Nitrite/Sulfite reductase N-terminal domain-like"/>
    <property type="match status" value="2"/>
</dbReference>
<keyword evidence="3" id="KW-0479">Metal-binding</keyword>
<dbReference type="PANTHER" id="PTHR32439:SF9">
    <property type="entry name" value="BLR3264 PROTEIN"/>
    <property type="match status" value="1"/>
</dbReference>
<dbReference type="InterPro" id="IPR036136">
    <property type="entry name" value="Nit/Sulf_reduc_fer-like_dom_sf"/>
</dbReference>
<accession>A0A1T4NXV9</accession>
<dbReference type="InterPro" id="IPR051329">
    <property type="entry name" value="NIR_SIR_4Fe-4S"/>
</dbReference>
<evidence type="ECO:0000256" key="1">
    <source>
        <dbReference type="ARBA" id="ARBA00022485"/>
    </source>
</evidence>
<keyword evidence="9" id="KW-1185">Reference proteome</keyword>
<evidence type="ECO:0000313" key="9">
    <source>
        <dbReference type="Proteomes" id="UP000190092"/>
    </source>
</evidence>
<dbReference type="EMBL" id="FUWJ01000002">
    <property type="protein sequence ID" value="SJZ84059.1"/>
    <property type="molecule type" value="Genomic_DNA"/>
</dbReference>
<dbReference type="OrthoDB" id="7459360at2"/>
<keyword evidence="4" id="KW-0560">Oxidoreductase</keyword>
<evidence type="ECO:0000313" key="8">
    <source>
        <dbReference type="EMBL" id="SJZ84059.1"/>
    </source>
</evidence>
<dbReference type="GO" id="GO:0046872">
    <property type="term" value="F:metal ion binding"/>
    <property type="evidence" value="ECO:0007669"/>
    <property type="project" value="UniProtKB-KW"/>
</dbReference>
<dbReference type="InterPro" id="IPR012798">
    <property type="entry name" value="Cbl_synth_CobG-like"/>
</dbReference>
<dbReference type="PANTHER" id="PTHR32439">
    <property type="entry name" value="FERREDOXIN--NITRITE REDUCTASE, CHLOROPLASTIC"/>
    <property type="match status" value="1"/>
</dbReference>
<dbReference type="Proteomes" id="UP000190092">
    <property type="component" value="Unassembled WGS sequence"/>
</dbReference>
<dbReference type="GO" id="GO:0016491">
    <property type="term" value="F:oxidoreductase activity"/>
    <property type="evidence" value="ECO:0007669"/>
    <property type="project" value="UniProtKB-KW"/>
</dbReference>
<protein>
    <submittedName>
        <fullName evidence="8">Precorrin-3B synthase</fullName>
    </submittedName>
</protein>
<dbReference type="NCBIfam" id="TIGR02435">
    <property type="entry name" value="CobG"/>
    <property type="match status" value="1"/>
</dbReference>
<keyword evidence="1" id="KW-0004">4Fe-4S</keyword>
<dbReference type="InterPro" id="IPR005117">
    <property type="entry name" value="NiRdtase/SiRdtase_haem-b_fer"/>
</dbReference>
<gene>
    <name evidence="8" type="ORF">SAMN02745126_02520</name>
</gene>
<sequence>MSAVVAPSVKGWCPGALRPMESGDGWIARVRPWIGAFTLSQASALADIADRLGNGHLELTRRANLQIRGLPHDALPELHAALNALGLLDRDVETEAARNIMVGPLAGLDPDAVDVRPLARRLTAVLATDRTLAGLPAKFGWLVDGGGVASIRGERVDIALSAIGKRIALRLDSQWIGLGTPDEALAAALTAARAFLTLGTCNRMRKLSEAQWQELLAAVSPSLEPIGHIEVKQHRPLGLLPGATGIAVPFGQIEAAQLRGLAARATDAGASEFRLSPWRILYVDVQDGRLIEGGAELGLIVDSRDPLLRVDACPGAPSCNSATVDSRAAARWLAAHGMTGTAHVSGCIKGCARSEPADLVLVGDAGRYHVVRRGTTRDTPQGTIQSNELRAVLHG</sequence>
<dbReference type="STRING" id="225324.SAMN02745126_02520"/>
<keyword evidence="6" id="KW-0411">Iron-sulfur</keyword>
<evidence type="ECO:0000256" key="4">
    <source>
        <dbReference type="ARBA" id="ARBA00023002"/>
    </source>
</evidence>
<name>A0A1T4NXV9_9HYPH</name>
<dbReference type="GO" id="GO:0051539">
    <property type="term" value="F:4 iron, 4 sulfur cluster binding"/>
    <property type="evidence" value="ECO:0007669"/>
    <property type="project" value="UniProtKB-KW"/>
</dbReference>
<dbReference type="Pfam" id="PF03460">
    <property type="entry name" value="NIR_SIR_ferr"/>
    <property type="match status" value="1"/>
</dbReference>
<dbReference type="Gene3D" id="3.30.413.10">
    <property type="entry name" value="Sulfite Reductase Hemoprotein, domain 1"/>
    <property type="match status" value="2"/>
</dbReference>
<keyword evidence="5" id="KW-0408">Iron</keyword>
<evidence type="ECO:0000256" key="2">
    <source>
        <dbReference type="ARBA" id="ARBA00022617"/>
    </source>
</evidence>
<keyword evidence="2" id="KW-0349">Heme</keyword>
<feature type="domain" description="Nitrite/Sulfite reductase ferredoxin-like" evidence="7">
    <location>
        <begin position="19"/>
        <end position="84"/>
    </location>
</feature>
<dbReference type="Gene3D" id="3.90.480.10">
    <property type="entry name" value="Sulfite Reductase Hemoprotein,Domain 2"/>
    <property type="match status" value="1"/>
</dbReference>
<dbReference type="AlphaFoldDB" id="A0A1T4NXV9"/>
<evidence type="ECO:0000259" key="7">
    <source>
        <dbReference type="Pfam" id="PF03460"/>
    </source>
</evidence>
<evidence type="ECO:0000256" key="5">
    <source>
        <dbReference type="ARBA" id="ARBA00023004"/>
    </source>
</evidence>
<dbReference type="SUPFAM" id="SSF56014">
    <property type="entry name" value="Nitrite and sulphite reductase 4Fe-4S domain-like"/>
    <property type="match status" value="2"/>
</dbReference>
<organism evidence="8 9">
    <name type="scientific">Enhydrobacter aerosaccus</name>
    <dbReference type="NCBI Taxonomy" id="225324"/>
    <lineage>
        <taxon>Bacteria</taxon>
        <taxon>Pseudomonadati</taxon>
        <taxon>Pseudomonadota</taxon>
        <taxon>Alphaproteobacteria</taxon>
        <taxon>Hyphomicrobiales</taxon>
        <taxon>Enhydrobacter</taxon>
    </lineage>
</organism>
<reference evidence="9" key="1">
    <citation type="submission" date="2017-02" db="EMBL/GenBank/DDBJ databases">
        <authorList>
            <person name="Varghese N."/>
            <person name="Submissions S."/>
        </authorList>
    </citation>
    <scope>NUCLEOTIDE SEQUENCE [LARGE SCALE GENOMIC DNA]</scope>
    <source>
        <strain evidence="9">ATCC 27094</strain>
    </source>
</reference>